<comment type="caution">
    <text evidence="1">The sequence shown here is derived from an EMBL/GenBank/DDBJ whole genome shotgun (WGS) entry which is preliminary data.</text>
</comment>
<keyword evidence="2" id="KW-1185">Reference proteome</keyword>
<accession>A0A843YFW1</accession>
<name>A0A843YFW1_9RHOB</name>
<reference evidence="1 2" key="1">
    <citation type="submission" date="2019-10" db="EMBL/GenBank/DDBJ databases">
        <title>Epibacterium sp. nov., isolated from seawater.</title>
        <authorList>
            <person name="Zhang X."/>
            <person name="Li N."/>
        </authorList>
    </citation>
    <scope>NUCLEOTIDE SEQUENCE [LARGE SCALE GENOMIC DNA]</scope>
    <source>
        <strain evidence="1 2">SM1979</strain>
    </source>
</reference>
<dbReference type="Proteomes" id="UP000444174">
    <property type="component" value="Unassembled WGS sequence"/>
</dbReference>
<organism evidence="1 2">
    <name type="scientific">Tritonibacter litoralis</name>
    <dbReference type="NCBI Taxonomy" id="2662264"/>
    <lineage>
        <taxon>Bacteria</taxon>
        <taxon>Pseudomonadati</taxon>
        <taxon>Pseudomonadota</taxon>
        <taxon>Alphaproteobacteria</taxon>
        <taxon>Rhodobacterales</taxon>
        <taxon>Paracoccaceae</taxon>
        <taxon>Tritonibacter</taxon>
    </lineage>
</organism>
<dbReference type="EMBL" id="WIBF01000002">
    <property type="protein sequence ID" value="MQQ07697.1"/>
    <property type="molecule type" value="Genomic_DNA"/>
</dbReference>
<dbReference type="RefSeq" id="WP_153214620.1">
    <property type="nucleotide sequence ID" value="NZ_WIBF01000002.1"/>
</dbReference>
<sequence>MPTPKLARLKKGDSVLVDYDPNTGKISEFSGEKCRVKLYGNKGVQVRRKQCLLKIGQRSGRETFKRSYMIGKITKTSLIPQSRNNRSGHFYVLEWFKESPNKTSGSHLVSDGGGELYAIVLDGVLVFRPHENPEATRLFPETAGVPNTNSLCSLRI</sequence>
<protein>
    <submittedName>
        <fullName evidence="1">Uncharacterized protein</fullName>
    </submittedName>
</protein>
<gene>
    <name evidence="1" type="ORF">GFB49_04440</name>
</gene>
<dbReference type="AlphaFoldDB" id="A0A843YFW1"/>
<evidence type="ECO:0000313" key="2">
    <source>
        <dbReference type="Proteomes" id="UP000444174"/>
    </source>
</evidence>
<proteinExistence type="predicted"/>
<evidence type="ECO:0000313" key="1">
    <source>
        <dbReference type="EMBL" id="MQQ07697.1"/>
    </source>
</evidence>